<accession>A0A8S5QR97</accession>
<keyword evidence="1" id="KW-0812">Transmembrane</keyword>
<proteinExistence type="predicted"/>
<keyword evidence="1" id="KW-1133">Transmembrane helix</keyword>
<feature type="transmembrane region" description="Helical" evidence="1">
    <location>
        <begin position="34"/>
        <end position="60"/>
    </location>
</feature>
<dbReference type="EMBL" id="BK015710">
    <property type="protein sequence ID" value="DAE21261.1"/>
    <property type="molecule type" value="Genomic_DNA"/>
</dbReference>
<feature type="transmembrane region" description="Helical" evidence="1">
    <location>
        <begin position="5"/>
        <end position="22"/>
    </location>
</feature>
<evidence type="ECO:0000313" key="2">
    <source>
        <dbReference type="EMBL" id="DAE21261.1"/>
    </source>
</evidence>
<name>A0A8S5QR97_9CAUD</name>
<reference evidence="2" key="1">
    <citation type="journal article" date="2021" name="Proc. Natl. Acad. Sci. U.S.A.">
        <title>A Catalog of Tens of Thousands of Viruses from Human Metagenomes Reveals Hidden Associations with Chronic Diseases.</title>
        <authorList>
            <person name="Tisza M.J."/>
            <person name="Buck C.B."/>
        </authorList>
    </citation>
    <scope>NUCLEOTIDE SEQUENCE</scope>
    <source>
        <strain evidence="2">CtkvU4</strain>
    </source>
</reference>
<protein>
    <submittedName>
        <fullName evidence="2">Uncharacterized protein</fullName>
    </submittedName>
</protein>
<evidence type="ECO:0000256" key="1">
    <source>
        <dbReference type="SAM" id="Phobius"/>
    </source>
</evidence>
<organism evidence="2">
    <name type="scientific">Caudovirales sp. ctkvU4</name>
    <dbReference type="NCBI Taxonomy" id="2826783"/>
    <lineage>
        <taxon>Viruses</taxon>
        <taxon>Duplodnaviria</taxon>
        <taxon>Heunggongvirae</taxon>
        <taxon>Uroviricota</taxon>
        <taxon>Caudoviricetes</taxon>
    </lineage>
</organism>
<keyword evidence="1" id="KW-0472">Membrane</keyword>
<sequence length="62" mass="6774">MKKVINMYAFIVGCYIVYRAYLKGLWAHVAHEDFFLGAATVAGGYAVLQIIVFAITGNFIGG</sequence>